<evidence type="ECO:0000256" key="1">
    <source>
        <dbReference type="ARBA" id="ARBA00022649"/>
    </source>
</evidence>
<name>A0A1F7XD10_9BACT</name>
<dbReference type="InterPro" id="IPR007712">
    <property type="entry name" value="RelE/ParE_toxin"/>
</dbReference>
<protein>
    <recommendedName>
        <fullName evidence="4">Plasmid stabilization protein</fullName>
    </recommendedName>
</protein>
<keyword evidence="1" id="KW-1277">Toxin-antitoxin system</keyword>
<dbReference type="SUPFAM" id="SSF143011">
    <property type="entry name" value="RelE-like"/>
    <property type="match status" value="1"/>
</dbReference>
<dbReference type="Gene3D" id="3.30.2310.20">
    <property type="entry name" value="RelE-like"/>
    <property type="match status" value="1"/>
</dbReference>
<reference evidence="2 3" key="1">
    <citation type="journal article" date="2016" name="Nat. Commun.">
        <title>Thousands of microbial genomes shed light on interconnected biogeochemical processes in an aquifer system.</title>
        <authorList>
            <person name="Anantharaman K."/>
            <person name="Brown C.T."/>
            <person name="Hug L.A."/>
            <person name="Sharon I."/>
            <person name="Castelle C.J."/>
            <person name="Probst A.J."/>
            <person name="Thomas B.C."/>
            <person name="Singh A."/>
            <person name="Wilkins M.J."/>
            <person name="Karaoz U."/>
            <person name="Brodie E.L."/>
            <person name="Williams K.H."/>
            <person name="Hubbard S.S."/>
            <person name="Banfield J.F."/>
        </authorList>
    </citation>
    <scope>NUCLEOTIDE SEQUENCE [LARGE SCALE GENOMIC DNA]</scope>
</reference>
<dbReference type="AlphaFoldDB" id="A0A1F7XD10"/>
<proteinExistence type="predicted"/>
<organism evidence="2 3">
    <name type="scientific">Candidatus Woesebacteria bacterium RBG_16_39_8b</name>
    <dbReference type="NCBI Taxonomy" id="1802482"/>
    <lineage>
        <taxon>Bacteria</taxon>
        <taxon>Candidatus Woeseibacteriota</taxon>
    </lineage>
</organism>
<dbReference type="Proteomes" id="UP000179013">
    <property type="component" value="Unassembled WGS sequence"/>
</dbReference>
<dbReference type="EMBL" id="MGFU01000018">
    <property type="protein sequence ID" value="OGM12659.1"/>
    <property type="molecule type" value="Genomic_DNA"/>
</dbReference>
<evidence type="ECO:0000313" key="3">
    <source>
        <dbReference type="Proteomes" id="UP000179013"/>
    </source>
</evidence>
<accession>A0A1F7XD10</accession>
<gene>
    <name evidence="2" type="ORF">A2V80_01990</name>
</gene>
<evidence type="ECO:0008006" key="4">
    <source>
        <dbReference type="Google" id="ProtNLM"/>
    </source>
</evidence>
<dbReference type="InterPro" id="IPR035093">
    <property type="entry name" value="RelE/ParE_toxin_dom_sf"/>
</dbReference>
<dbReference type="Pfam" id="PF05016">
    <property type="entry name" value="ParE_toxin"/>
    <property type="match status" value="1"/>
</dbReference>
<evidence type="ECO:0000313" key="2">
    <source>
        <dbReference type="EMBL" id="OGM12659.1"/>
    </source>
</evidence>
<comment type="caution">
    <text evidence="2">The sequence shown here is derived from an EMBL/GenBank/DDBJ whole genome shotgun (WGS) entry which is preliminary data.</text>
</comment>
<sequence length="86" mass="10200">MYNLILSDKFQKQIKQIVKSNPHLKSRLARTFEYLRNNINHPSLRLHKLAGQNNWSISVTKSIRIIAHIEKDIIYFLRIGAHDEVY</sequence>